<dbReference type="SUPFAM" id="SSF63748">
    <property type="entry name" value="Tudor/PWWP/MBT"/>
    <property type="match status" value="4"/>
</dbReference>
<accession>A0AAJ6QQ73</accession>
<dbReference type="CDD" id="cd20099">
    <property type="entry name" value="MBT_dSfmbt-like_rpt3"/>
    <property type="match status" value="1"/>
</dbReference>
<feature type="repeat" description="MBT" evidence="2">
    <location>
        <begin position="4"/>
        <end position="119"/>
    </location>
</feature>
<protein>
    <submittedName>
        <fullName evidence="4">Lethal(3)malignant brain tumor-like protein 2</fullName>
    </submittedName>
</protein>
<keyword evidence="3" id="KW-1185">Reference proteome</keyword>
<dbReference type="PROSITE" id="PS51079">
    <property type="entry name" value="MBT"/>
    <property type="match status" value="2"/>
</dbReference>
<reference evidence="4" key="1">
    <citation type="submission" date="2025-08" db="UniProtKB">
        <authorList>
            <consortium name="RefSeq"/>
        </authorList>
    </citation>
    <scope>IDENTIFICATION</scope>
</reference>
<evidence type="ECO:0000256" key="1">
    <source>
        <dbReference type="ARBA" id="ARBA00022737"/>
    </source>
</evidence>
<dbReference type="AlphaFoldDB" id="A0AAJ6QQ73"/>
<organism evidence="3 4">
    <name type="scientific">Galendromus occidentalis</name>
    <name type="common">western predatory mite</name>
    <dbReference type="NCBI Taxonomy" id="34638"/>
    <lineage>
        <taxon>Eukaryota</taxon>
        <taxon>Metazoa</taxon>
        <taxon>Ecdysozoa</taxon>
        <taxon>Arthropoda</taxon>
        <taxon>Chelicerata</taxon>
        <taxon>Arachnida</taxon>
        <taxon>Acari</taxon>
        <taxon>Parasitiformes</taxon>
        <taxon>Mesostigmata</taxon>
        <taxon>Gamasina</taxon>
        <taxon>Phytoseioidea</taxon>
        <taxon>Phytoseiidae</taxon>
        <taxon>Typhlodrominae</taxon>
        <taxon>Galendromus</taxon>
    </lineage>
</organism>
<keyword evidence="1" id="KW-0677">Repeat</keyword>
<dbReference type="PANTHER" id="PTHR12247">
    <property type="entry name" value="POLYCOMB GROUP PROTEIN"/>
    <property type="match status" value="1"/>
</dbReference>
<proteinExistence type="predicted"/>
<evidence type="ECO:0000256" key="2">
    <source>
        <dbReference type="PROSITE-ProRule" id="PRU00459"/>
    </source>
</evidence>
<dbReference type="Proteomes" id="UP000694867">
    <property type="component" value="Unplaced"/>
</dbReference>
<dbReference type="GO" id="GO:0005634">
    <property type="term" value="C:nucleus"/>
    <property type="evidence" value="ECO:0007669"/>
    <property type="project" value="InterPro"/>
</dbReference>
<gene>
    <name evidence="4" type="primary">LOC100897620</name>
</gene>
<dbReference type="KEGG" id="goe:100897620"/>
<dbReference type="CDD" id="cd20097">
    <property type="entry name" value="MBT_dSfmbt-like_rpt1"/>
    <property type="match status" value="1"/>
</dbReference>
<feature type="repeat" description="MBT" evidence="2">
    <location>
        <begin position="343"/>
        <end position="439"/>
    </location>
</feature>
<dbReference type="RefSeq" id="XP_003740284.1">
    <property type="nucleotide sequence ID" value="XM_003740236.2"/>
</dbReference>
<dbReference type="PANTHER" id="PTHR12247:SF104">
    <property type="entry name" value="POLYCOMB PROTEIN SFMBT"/>
    <property type="match status" value="1"/>
</dbReference>
<name>A0AAJ6QQ73_9ACAR</name>
<evidence type="ECO:0000313" key="3">
    <source>
        <dbReference type="Proteomes" id="UP000694867"/>
    </source>
</evidence>
<sequence length="450" mass="51136">MDNPFWTSLASRNESSFASVGSFLHAPFSWDFDRNVQIGAFVESAFFPDDTPRSATYWLAEIVSRKSYYVRLRWLGGTDPNQDFWRNFGAFKEPFANQKDIRIHPVGWAKQNRKPFGPPDALHIVDKRSYMRTHLGGKQVLAEDFHGVSESENTCLFTPGVEVEVTDLARVSAVKTAVVVGDIGRRVQFRYTDGSGFAYFHEFSDMFYACGWARLHGREISASPEDYYRRSLKEILGYNAPSDRASIFNFKPLLVPDSLANELKLVKVETLIGAKLEIVDLLRPHCISVGRVKRILRNFYLMIEIDGNSASDGSDDLCVHISSPLLLPAGFASENGLERFFDPPYPGFDWSKETNVVPKKLLERVLPPHNFREGQFLEAVGITGSNKMYVARVERVVKPLLRIHYEGFPHEDDIFMPISSTDIYPAGWCEMVGHELITPLSRRRARPGRR</sequence>
<dbReference type="GeneID" id="100897620"/>
<dbReference type="Gene3D" id="2.30.30.140">
    <property type="match status" value="4"/>
</dbReference>
<dbReference type="GO" id="GO:0045892">
    <property type="term" value="P:negative regulation of DNA-templated transcription"/>
    <property type="evidence" value="ECO:0007669"/>
    <property type="project" value="TreeGrafter"/>
</dbReference>
<dbReference type="InterPro" id="IPR004092">
    <property type="entry name" value="Mbt"/>
</dbReference>
<evidence type="ECO:0000313" key="4">
    <source>
        <dbReference type="RefSeq" id="XP_003740284.1"/>
    </source>
</evidence>
<dbReference type="SMART" id="SM00561">
    <property type="entry name" value="MBT"/>
    <property type="match status" value="2"/>
</dbReference>
<dbReference type="GO" id="GO:0003682">
    <property type="term" value="F:chromatin binding"/>
    <property type="evidence" value="ECO:0007669"/>
    <property type="project" value="TreeGrafter"/>
</dbReference>
<dbReference type="CDD" id="cd20096">
    <property type="entry name" value="MBT_SFMBT_rpt4"/>
    <property type="match status" value="1"/>
</dbReference>
<dbReference type="InterPro" id="IPR050548">
    <property type="entry name" value="PcG_chromatin_remod_factors"/>
</dbReference>
<dbReference type="Pfam" id="PF02820">
    <property type="entry name" value="MBT"/>
    <property type="match status" value="3"/>
</dbReference>
<dbReference type="GO" id="GO:0042393">
    <property type="term" value="F:histone binding"/>
    <property type="evidence" value="ECO:0007669"/>
    <property type="project" value="TreeGrafter"/>
</dbReference>